<dbReference type="Proteomes" id="UP000050580">
    <property type="component" value="Unassembled WGS sequence"/>
</dbReference>
<feature type="transmembrane region" description="Helical" evidence="6">
    <location>
        <begin position="41"/>
        <end position="64"/>
    </location>
</feature>
<keyword evidence="2" id="KW-1003">Cell membrane</keyword>
<dbReference type="OrthoDB" id="9804822at2"/>
<evidence type="ECO:0000256" key="5">
    <source>
        <dbReference type="ARBA" id="ARBA00023136"/>
    </source>
</evidence>
<evidence type="ECO:0000313" key="8">
    <source>
        <dbReference type="Proteomes" id="UP000050580"/>
    </source>
</evidence>
<feature type="transmembrane region" description="Helical" evidence="6">
    <location>
        <begin position="124"/>
        <end position="145"/>
    </location>
</feature>
<dbReference type="PANTHER" id="PTHR30086:SF20">
    <property type="entry name" value="ARGININE EXPORTER PROTEIN ARGO-RELATED"/>
    <property type="match status" value="1"/>
</dbReference>
<keyword evidence="5 6" id="KW-0472">Membrane</keyword>
<feature type="transmembrane region" description="Helical" evidence="6">
    <location>
        <begin position="157"/>
        <end position="182"/>
    </location>
</feature>
<gene>
    <name evidence="7" type="ORF">AAV94_14055</name>
</gene>
<evidence type="ECO:0000256" key="6">
    <source>
        <dbReference type="SAM" id="Phobius"/>
    </source>
</evidence>
<dbReference type="STRING" id="1610491.AAV94_14055"/>
<proteinExistence type="predicted"/>
<comment type="caution">
    <text evidence="7">The sequence shown here is derived from an EMBL/GenBank/DDBJ whole genome shotgun (WGS) entry which is preliminary data.</text>
</comment>
<dbReference type="InterPro" id="IPR001123">
    <property type="entry name" value="LeuE-type"/>
</dbReference>
<dbReference type="GO" id="GO:0015171">
    <property type="term" value="F:amino acid transmembrane transporter activity"/>
    <property type="evidence" value="ECO:0007669"/>
    <property type="project" value="TreeGrafter"/>
</dbReference>
<comment type="subcellular location">
    <subcellularLocation>
        <location evidence="1">Cell membrane</location>
        <topology evidence="1">Multi-pass membrane protein</topology>
    </subcellularLocation>
</comment>
<reference evidence="7 8" key="1">
    <citation type="submission" date="2015-05" db="EMBL/GenBank/DDBJ databases">
        <title>Draft genome sequence of Lampropedia sp. CT6, isolated from the microbial mat of a hot water spring, located at Manikaran, India.</title>
        <authorList>
            <person name="Tripathi C."/>
            <person name="Rani P."/>
            <person name="Mahato N.K."/>
            <person name="Lal R."/>
        </authorList>
    </citation>
    <scope>NUCLEOTIDE SEQUENCE [LARGE SCALE GENOMIC DNA]</scope>
    <source>
        <strain evidence="7 8">CT6</strain>
    </source>
</reference>
<dbReference type="PIRSF" id="PIRSF006324">
    <property type="entry name" value="LeuE"/>
    <property type="match status" value="1"/>
</dbReference>
<organism evidence="7 8">
    <name type="scientific">Lampropedia cohaerens</name>
    <dbReference type="NCBI Taxonomy" id="1610491"/>
    <lineage>
        <taxon>Bacteria</taxon>
        <taxon>Pseudomonadati</taxon>
        <taxon>Pseudomonadota</taxon>
        <taxon>Betaproteobacteria</taxon>
        <taxon>Burkholderiales</taxon>
        <taxon>Comamonadaceae</taxon>
        <taxon>Lampropedia</taxon>
    </lineage>
</organism>
<dbReference type="Pfam" id="PF01810">
    <property type="entry name" value="LysE"/>
    <property type="match status" value="1"/>
</dbReference>
<evidence type="ECO:0000256" key="3">
    <source>
        <dbReference type="ARBA" id="ARBA00022692"/>
    </source>
</evidence>
<keyword evidence="4 6" id="KW-1133">Transmembrane helix</keyword>
<evidence type="ECO:0000256" key="1">
    <source>
        <dbReference type="ARBA" id="ARBA00004651"/>
    </source>
</evidence>
<dbReference type="AlphaFoldDB" id="A0A0U1PWD4"/>
<feature type="transmembrane region" description="Helical" evidence="6">
    <location>
        <begin position="70"/>
        <end position="89"/>
    </location>
</feature>
<evidence type="ECO:0000313" key="7">
    <source>
        <dbReference type="EMBL" id="KKW66852.1"/>
    </source>
</evidence>
<keyword evidence="8" id="KW-1185">Reference proteome</keyword>
<evidence type="ECO:0000256" key="4">
    <source>
        <dbReference type="ARBA" id="ARBA00022989"/>
    </source>
</evidence>
<feature type="transmembrane region" description="Helical" evidence="6">
    <location>
        <begin position="194"/>
        <end position="212"/>
    </location>
</feature>
<keyword evidence="3 6" id="KW-0812">Transmembrane</keyword>
<dbReference type="PANTHER" id="PTHR30086">
    <property type="entry name" value="ARGININE EXPORTER PROTEIN ARGO"/>
    <property type="match status" value="1"/>
</dbReference>
<dbReference type="RefSeq" id="WP_046742827.1">
    <property type="nucleotide sequence ID" value="NZ_LBNQ01000041.1"/>
</dbReference>
<dbReference type="EMBL" id="LBNQ01000041">
    <property type="protein sequence ID" value="KKW66852.1"/>
    <property type="molecule type" value="Genomic_DNA"/>
</dbReference>
<dbReference type="GO" id="GO:0005886">
    <property type="term" value="C:plasma membrane"/>
    <property type="evidence" value="ECO:0007669"/>
    <property type="project" value="UniProtKB-SubCell"/>
</dbReference>
<evidence type="ECO:0000256" key="2">
    <source>
        <dbReference type="ARBA" id="ARBA00022475"/>
    </source>
</evidence>
<protein>
    <submittedName>
        <fullName evidence="7">Threonine transporter RhtB</fullName>
    </submittedName>
</protein>
<sequence>MPETLVLWQFAGVALVLAVTPGPDNLFVLLQSAQHGPRAGLAVVLGLCIGVLGHTCAVALGLAALVAASAAAFAFLKIAGALYLLWLAWQAWRAPVAVAGAASDQQSGQCAVGRPWYVMTGRGVFMNLSNPKVLMFFLAFLPQFADPAIGSVASQVMVFGAVFAVVTLAVFGAIACFSGWFARLLRQSIRAQRVLNRTASMVFVVLAARLLTLHRSSG</sequence>
<feature type="transmembrane region" description="Helical" evidence="6">
    <location>
        <begin position="6"/>
        <end position="29"/>
    </location>
</feature>
<accession>A0A0U1PWD4</accession>
<dbReference type="PATRIC" id="fig|1610491.3.peg.2982"/>
<name>A0A0U1PWD4_9BURK</name>